<dbReference type="Pfam" id="PF01068">
    <property type="entry name" value="DNA_ligase_A_M"/>
    <property type="match status" value="1"/>
</dbReference>
<evidence type="ECO:0000256" key="12">
    <source>
        <dbReference type="ARBA" id="ARBA00022840"/>
    </source>
</evidence>
<evidence type="ECO:0000256" key="11">
    <source>
        <dbReference type="ARBA" id="ARBA00022839"/>
    </source>
</evidence>
<name>A0ABR7YHB2_9SPHI</name>
<evidence type="ECO:0000256" key="2">
    <source>
        <dbReference type="ARBA" id="ARBA00012727"/>
    </source>
</evidence>
<evidence type="ECO:0000256" key="19">
    <source>
        <dbReference type="ARBA" id="ARBA00029943"/>
    </source>
</evidence>
<keyword evidence="12" id="KW-0067">ATP-binding</keyword>
<dbReference type="InterPro" id="IPR014143">
    <property type="entry name" value="NHEJ_ligase_prk"/>
</dbReference>
<protein>
    <recommendedName>
        <fullName evidence="2">DNA ligase (ATP)</fullName>
        <ecNumber evidence="2">6.5.1.1</ecNumber>
    </recommendedName>
    <alternativeName>
        <fullName evidence="19">NHEJ DNA polymerase</fullName>
    </alternativeName>
</protein>
<dbReference type="EMBL" id="JACOIJ010000035">
    <property type="protein sequence ID" value="MBD1430694.1"/>
    <property type="molecule type" value="Genomic_DNA"/>
</dbReference>
<dbReference type="InterPro" id="IPR012309">
    <property type="entry name" value="DNA_ligase_ATP-dep_C"/>
</dbReference>
<dbReference type="InterPro" id="IPR012340">
    <property type="entry name" value="NA-bd_OB-fold"/>
</dbReference>
<evidence type="ECO:0000256" key="17">
    <source>
        <dbReference type="ARBA" id="ARBA00023211"/>
    </source>
</evidence>
<dbReference type="NCBIfam" id="TIGR02778">
    <property type="entry name" value="ligD_pol"/>
    <property type="match status" value="1"/>
</dbReference>
<keyword evidence="18" id="KW-0511">Multifunctional enzyme</keyword>
<evidence type="ECO:0000256" key="5">
    <source>
        <dbReference type="ARBA" id="ARBA00022695"/>
    </source>
</evidence>
<evidence type="ECO:0000256" key="3">
    <source>
        <dbReference type="ARBA" id="ARBA00022598"/>
    </source>
</evidence>
<dbReference type="NCBIfam" id="TIGR02776">
    <property type="entry name" value="NHEJ_ligase_prk"/>
    <property type="match status" value="1"/>
</dbReference>
<evidence type="ECO:0000256" key="21">
    <source>
        <dbReference type="SAM" id="MobiDB-lite"/>
    </source>
</evidence>
<keyword evidence="4" id="KW-0808">Transferase</keyword>
<organism evidence="23 24">
    <name type="scientific">Sphingobacterium litopenaei</name>
    <dbReference type="NCBI Taxonomy" id="2763500"/>
    <lineage>
        <taxon>Bacteria</taxon>
        <taxon>Pseudomonadati</taxon>
        <taxon>Bacteroidota</taxon>
        <taxon>Sphingobacteriia</taxon>
        <taxon>Sphingobacteriales</taxon>
        <taxon>Sphingobacteriaceae</taxon>
        <taxon>Sphingobacterium</taxon>
    </lineage>
</organism>
<dbReference type="CDD" id="cd07906">
    <property type="entry name" value="Adenylation_DNA_ligase_LigD_LigC"/>
    <property type="match status" value="1"/>
</dbReference>
<feature type="domain" description="ATP-dependent DNA ligase family profile" evidence="22">
    <location>
        <begin position="312"/>
        <end position="447"/>
    </location>
</feature>
<evidence type="ECO:0000256" key="13">
    <source>
        <dbReference type="ARBA" id="ARBA00022932"/>
    </source>
</evidence>
<evidence type="ECO:0000256" key="7">
    <source>
        <dbReference type="ARBA" id="ARBA00022723"/>
    </source>
</evidence>
<dbReference type="SUPFAM" id="SSF56091">
    <property type="entry name" value="DNA ligase/mRNA capping enzyme, catalytic domain"/>
    <property type="match status" value="1"/>
</dbReference>
<dbReference type="PROSITE" id="PS50160">
    <property type="entry name" value="DNA_LIGASE_A3"/>
    <property type="match status" value="1"/>
</dbReference>
<dbReference type="Pfam" id="PF04679">
    <property type="entry name" value="DNA_ligase_A_C"/>
    <property type="match status" value="1"/>
</dbReference>
<dbReference type="CDD" id="cd07971">
    <property type="entry name" value="OBF_DNA_ligase_LigD"/>
    <property type="match status" value="1"/>
</dbReference>
<dbReference type="Gene3D" id="2.40.50.140">
    <property type="entry name" value="Nucleic acid-binding proteins"/>
    <property type="match status" value="1"/>
</dbReference>
<dbReference type="Pfam" id="PF21686">
    <property type="entry name" value="LigD_Prim-Pol"/>
    <property type="match status" value="1"/>
</dbReference>
<keyword evidence="10" id="KW-0378">Hydrolase</keyword>
<keyword evidence="9" id="KW-0227">DNA damage</keyword>
<dbReference type="NCBIfam" id="TIGR02779">
    <property type="entry name" value="NHEJ_ligase_lig"/>
    <property type="match status" value="1"/>
</dbReference>
<dbReference type="Gene3D" id="3.30.1490.70">
    <property type="match status" value="1"/>
</dbReference>
<evidence type="ECO:0000256" key="4">
    <source>
        <dbReference type="ARBA" id="ARBA00022679"/>
    </source>
</evidence>
<keyword evidence="5" id="KW-0548">Nucleotidyltransferase</keyword>
<proteinExistence type="predicted"/>
<comment type="cofactor">
    <cofactor evidence="1">
        <name>Mn(2+)</name>
        <dbReference type="ChEBI" id="CHEBI:29035"/>
    </cofactor>
</comment>
<keyword evidence="13" id="KW-0239">DNA-directed DNA polymerase</keyword>
<dbReference type="NCBIfam" id="TIGR02777">
    <property type="entry name" value="LigD_PE_dom"/>
    <property type="match status" value="1"/>
</dbReference>
<evidence type="ECO:0000256" key="14">
    <source>
        <dbReference type="ARBA" id="ARBA00023125"/>
    </source>
</evidence>
<dbReference type="CDD" id="cd04865">
    <property type="entry name" value="LigD_Pol_like_2"/>
    <property type="match status" value="1"/>
</dbReference>
<keyword evidence="7" id="KW-0479">Metal-binding</keyword>
<evidence type="ECO:0000256" key="15">
    <source>
        <dbReference type="ARBA" id="ARBA00023172"/>
    </source>
</evidence>
<dbReference type="InterPro" id="IPR012310">
    <property type="entry name" value="DNA_ligase_ATP-dep_cent"/>
</dbReference>
<feature type="region of interest" description="Disordered" evidence="21">
    <location>
        <begin position="1"/>
        <end position="28"/>
    </location>
</feature>
<keyword evidence="17" id="KW-0464">Manganese</keyword>
<evidence type="ECO:0000313" key="24">
    <source>
        <dbReference type="Proteomes" id="UP000651271"/>
    </source>
</evidence>
<keyword evidence="8" id="KW-0547">Nucleotide-binding</keyword>
<dbReference type="Gene3D" id="3.30.470.30">
    <property type="entry name" value="DNA ligase/mRNA capping enzyme"/>
    <property type="match status" value="1"/>
</dbReference>
<evidence type="ECO:0000256" key="6">
    <source>
        <dbReference type="ARBA" id="ARBA00022722"/>
    </source>
</evidence>
<keyword evidence="6" id="KW-0540">Nuclease</keyword>
<comment type="catalytic activity">
    <reaction evidence="20">
        <text>ATP + (deoxyribonucleotide)n-3'-hydroxyl + 5'-phospho-(deoxyribonucleotide)m = (deoxyribonucleotide)n+m + AMP + diphosphate.</text>
        <dbReference type="EC" id="6.5.1.1"/>
    </reaction>
</comment>
<sequence length="851" mass="97112">MGLEVYNQKRNFKETAEPEGKKSRKSKKLQFVVQRHAASRLHYDFRLEVDGVLKSWAVPKGPSLNPNDKRLAMMVEDHPYAYRTFEGTIPKGNYGAGEVEIWDKGYYEPLNKSKGTSADKLMQQEIEDGSVKVVLYGDKLQGEFALVKIKNGDQDNAWLLIKHKDEHAVTKKYDAEKNIDPDSKVTAYLESKKKSKSKGKEKVISISSKPSATAKERKLPETIVPMLCKVADKPFDSEEWAFEIKWDGYRAIADLRGDKVKLYSRNGLDFARKFPKIANALKLQSYEMVLDGEVVAYDSQGKPSFQRIQHLEEDDQKAVIYQVFDLLWLNGHSTQELTYLQRKELLSEALVANEVVQYHDFVLENGKAFFKEAKNLGLEGIIAKKVDSYYAPNVRSSEWLKIKVQQTEEALICGFTEAKGSRSKFGSLILGKYLDNELVFCGHVGTGFTEKKLKDLHSLMLPLVRKTSPFKKVPKTNGKTTWIKPELIAEIKFTELTRDLVYRHPVFLHLREDKGVEEIYFSPEDKKEAAKNTSPMHTATATSSIGKKDLTKTIGGQKLKLTNQDKIYFPELEITKGMVIDYYQSMAKYILPHLKDRPQSLNRFPNGINGMSFYQKDAAEETPSWIPTQEVFSESTDKYIDYIVCNDKAALAYLNNLGCIEMNPWISKISNMDKPSYLVLDLDPLDNNTFDDVIETAQAVKYILDQGKIEGYPKTSGSTGMHIYIPMNGKYTYDQVKDFGHVLMQMVQIKLPKLTTLERSLQKRDKNKIYLDYLQNRRGQTLASVYSLRPKKDATVSMPLAWEEVKLGMRPADFNLFNALERVEEKGDLFKPVLGKGVDILKAIKLLEYSE</sequence>
<reference evidence="23 24" key="1">
    <citation type="submission" date="2020-08" db="EMBL/GenBank/DDBJ databases">
        <title>Sphingobacterium sp. DN04309 isolated from aquaculture water.</title>
        <authorList>
            <person name="Zhang M."/>
        </authorList>
    </citation>
    <scope>NUCLEOTIDE SEQUENCE [LARGE SCALE GENOMIC DNA]</scope>
    <source>
        <strain evidence="23 24">DN04309</strain>
    </source>
</reference>
<evidence type="ECO:0000256" key="10">
    <source>
        <dbReference type="ARBA" id="ARBA00022801"/>
    </source>
</evidence>
<keyword evidence="14" id="KW-0238">DNA-binding</keyword>
<dbReference type="Pfam" id="PF13298">
    <property type="entry name" value="LigD_N"/>
    <property type="match status" value="1"/>
</dbReference>
<comment type="caution">
    <text evidence="23">The sequence shown here is derived from an EMBL/GenBank/DDBJ whole genome shotgun (WGS) entry which is preliminary data.</text>
</comment>
<evidence type="ECO:0000256" key="20">
    <source>
        <dbReference type="ARBA" id="ARBA00034003"/>
    </source>
</evidence>
<keyword evidence="24" id="KW-1185">Reference proteome</keyword>
<gene>
    <name evidence="23" type="primary">ligD</name>
    <name evidence="23" type="ORF">H8B04_14215</name>
</gene>
<dbReference type="InterPro" id="IPR014145">
    <property type="entry name" value="LigD_pol_dom"/>
</dbReference>
<dbReference type="PANTHER" id="PTHR42705">
    <property type="entry name" value="BIFUNCTIONAL NON-HOMOLOGOUS END JOINING PROTEIN LIGD"/>
    <property type="match status" value="1"/>
</dbReference>
<dbReference type="GO" id="GO:0016874">
    <property type="term" value="F:ligase activity"/>
    <property type="evidence" value="ECO:0007669"/>
    <property type="project" value="UniProtKB-KW"/>
</dbReference>
<dbReference type="RefSeq" id="WP_190302779.1">
    <property type="nucleotide sequence ID" value="NZ_JACOIJ010000035.1"/>
</dbReference>
<feature type="compositionally biased region" description="Basic and acidic residues" evidence="21">
    <location>
        <begin position="11"/>
        <end position="21"/>
    </location>
</feature>
<dbReference type="Proteomes" id="UP000651271">
    <property type="component" value="Unassembled WGS sequence"/>
</dbReference>
<dbReference type="InterPro" id="IPR014144">
    <property type="entry name" value="LigD_PE_domain"/>
</dbReference>
<keyword evidence="3 23" id="KW-0436">Ligase</keyword>
<dbReference type="SUPFAM" id="SSF50249">
    <property type="entry name" value="Nucleic acid-binding proteins"/>
    <property type="match status" value="1"/>
</dbReference>
<evidence type="ECO:0000256" key="9">
    <source>
        <dbReference type="ARBA" id="ARBA00022763"/>
    </source>
</evidence>
<dbReference type="EC" id="6.5.1.1" evidence="2"/>
<keyword evidence="11" id="KW-0269">Exonuclease</keyword>
<dbReference type="PANTHER" id="PTHR42705:SF2">
    <property type="entry name" value="BIFUNCTIONAL NON-HOMOLOGOUS END JOINING PROTEIN LIGD"/>
    <property type="match status" value="1"/>
</dbReference>
<evidence type="ECO:0000256" key="8">
    <source>
        <dbReference type="ARBA" id="ARBA00022741"/>
    </source>
</evidence>
<keyword evidence="15" id="KW-0233">DNA recombination</keyword>
<evidence type="ECO:0000256" key="18">
    <source>
        <dbReference type="ARBA" id="ARBA00023268"/>
    </source>
</evidence>
<evidence type="ECO:0000259" key="22">
    <source>
        <dbReference type="PROSITE" id="PS50160"/>
    </source>
</evidence>
<dbReference type="InterPro" id="IPR052171">
    <property type="entry name" value="NHEJ_LigD"/>
</dbReference>
<dbReference type="InterPro" id="IPR014146">
    <property type="entry name" value="LigD_ligase_dom"/>
</dbReference>
<dbReference type="Gene3D" id="3.90.920.10">
    <property type="entry name" value="DNA primase, PRIM domain"/>
    <property type="match status" value="1"/>
</dbReference>
<evidence type="ECO:0000313" key="23">
    <source>
        <dbReference type="EMBL" id="MBD1430694.1"/>
    </source>
</evidence>
<keyword evidence="16" id="KW-0234">DNA repair</keyword>
<evidence type="ECO:0000256" key="1">
    <source>
        <dbReference type="ARBA" id="ARBA00001936"/>
    </source>
</evidence>
<accession>A0ABR7YHB2</accession>
<evidence type="ECO:0000256" key="16">
    <source>
        <dbReference type="ARBA" id="ARBA00023204"/>
    </source>
</evidence>